<name>A0A4D6WV16_9FLOR</name>
<gene>
    <name evidence="1" type="primary">orf367</name>
</gene>
<sequence length="367" mass="45164">MTPSLLTIDTKWQNLPWHNIIKKIQFIQRKIYVFSKQCSYQKVIEYQNLLLNCNEAKVYAIESVCKYILEYYNNDKVNLYEIYRKEKFYFFQYLFKYKNINNKLNLLLQKIKQYLIYLCIQPEWETRFNNAANEPMVKIELSNICFVNNYYARQCFNLRNQRLTYSYNKYFLSYQYYTVYYLVDILNDVKHLSYDCINQVNQIIFDSNQMMTINNLNIKIYSNQIVWYKYISQDVLKSNRASDINIKIRKMDDDIIKSHFLVVIKSMIYRRSHNYFGLKKINISLNYLVYSIMNKMILLYKYLGCNLQTYFIQSINFLVNYIIYYWCKKKYQSNLIKHYFFKHNMILNKTMYIIKYASLYNLYLFQF</sequence>
<evidence type="ECO:0008006" key="2">
    <source>
        <dbReference type="Google" id="ProtNLM"/>
    </source>
</evidence>
<accession>A0A4D6WV16</accession>
<dbReference type="EMBL" id="MK814632">
    <property type="protein sequence ID" value="QCI05415.1"/>
    <property type="molecule type" value="Genomic_DNA"/>
</dbReference>
<dbReference type="AlphaFoldDB" id="A0A4D6WV16"/>
<protein>
    <recommendedName>
        <fullName evidence="2">Reverse transcriptase N-terminal domain-containing protein</fullName>
    </recommendedName>
</protein>
<organism evidence="1">
    <name type="scientific">Crouania attenuata</name>
    <dbReference type="NCBI Taxonomy" id="42002"/>
    <lineage>
        <taxon>Eukaryota</taxon>
        <taxon>Rhodophyta</taxon>
        <taxon>Florideophyceae</taxon>
        <taxon>Rhodymeniophycidae</taxon>
        <taxon>Ceramiales</taxon>
        <taxon>Callithamniaceae</taxon>
        <taxon>Crouania</taxon>
    </lineage>
</organism>
<evidence type="ECO:0000313" key="1">
    <source>
        <dbReference type="EMBL" id="QCI05415.1"/>
    </source>
</evidence>
<geneLocation type="plastid" evidence="1"/>
<proteinExistence type="predicted"/>
<reference evidence="1" key="1">
    <citation type="journal article" date="2019" name="Mol. Phylogenet. Evol.">
        <title>Morphological evolution and classification of the red algal order Ceramiales inferred using plastid phylogenomics.</title>
        <authorList>
            <person name="Diaz-Tapia P."/>
            <person name="Pasella M.M."/>
            <person name="Verbruggen H."/>
            <person name="Maggs C.A."/>
        </authorList>
    </citation>
    <scope>NUCLEOTIDE SEQUENCE</scope>
    <source>
        <strain evidence="1">PD2952</strain>
    </source>
</reference>
<reference evidence="1" key="2">
    <citation type="submission" date="2019-04" db="EMBL/GenBank/DDBJ databases">
        <authorList>
            <person name="Pasella M."/>
        </authorList>
    </citation>
    <scope>NUCLEOTIDE SEQUENCE</scope>
    <source>
        <strain evidence="1">PD2952</strain>
    </source>
</reference>
<keyword evidence="1" id="KW-0934">Plastid</keyword>